<sequence length="309" mass="32791">MRGLPATEATKMTLRFHTLDVFTSALHGGNPLAVVFGGDGLSKAQQQRVAREFNLSETVFVLPATVPQAAHRLRIYTPARELPFAGHPTVGTACLLAELGLVSGQGEFEFLLEEGVGLVPLRVRLTPGEPAYAELTAAKLPEYGPPAPPAEALAEVLGLDPAVIGTRSEQPRQVSCGLPFVLVPLAAPEQLAAIDFNAQRARELLAGGWAGELYVYAYGYEGELRARMFAPGLGIGEDPATGSAAAALAGALASEAQQDGELRWELHQGVEMNRPSLLSLRAERRQGHVQSVHVGGYSVRVSEGQLLGF</sequence>
<proteinExistence type="inferred from homology"/>
<organism evidence="3 4">
    <name type="scientific">Solimonas aquatica</name>
    <dbReference type="NCBI Taxonomy" id="489703"/>
    <lineage>
        <taxon>Bacteria</taxon>
        <taxon>Pseudomonadati</taxon>
        <taxon>Pseudomonadota</taxon>
        <taxon>Gammaproteobacteria</taxon>
        <taxon>Nevskiales</taxon>
        <taxon>Nevskiaceae</taxon>
        <taxon>Solimonas</taxon>
    </lineage>
</organism>
<dbReference type="STRING" id="489703.SAMN04488038_1145"/>
<dbReference type="Pfam" id="PF02567">
    <property type="entry name" value="PhzC-PhzF"/>
    <property type="match status" value="1"/>
</dbReference>
<feature type="active site" evidence="2">
    <location>
        <position position="57"/>
    </location>
</feature>
<dbReference type="GO" id="GO:0016853">
    <property type="term" value="F:isomerase activity"/>
    <property type="evidence" value="ECO:0007669"/>
    <property type="project" value="UniProtKB-KW"/>
</dbReference>
<dbReference type="InterPro" id="IPR003719">
    <property type="entry name" value="Phenazine_PhzF-like"/>
</dbReference>
<dbReference type="SUPFAM" id="SSF54506">
    <property type="entry name" value="Diaminopimelate epimerase-like"/>
    <property type="match status" value="1"/>
</dbReference>
<accession>A0A1H9KRN0</accession>
<dbReference type="Proteomes" id="UP000199233">
    <property type="component" value="Unassembled WGS sequence"/>
</dbReference>
<dbReference type="AlphaFoldDB" id="A0A1H9KRN0"/>
<dbReference type="NCBIfam" id="TIGR00654">
    <property type="entry name" value="PhzF_family"/>
    <property type="match status" value="1"/>
</dbReference>
<keyword evidence="3" id="KW-0413">Isomerase</keyword>
<dbReference type="GO" id="GO:0005737">
    <property type="term" value="C:cytoplasm"/>
    <property type="evidence" value="ECO:0007669"/>
    <property type="project" value="TreeGrafter"/>
</dbReference>
<protein>
    <submittedName>
        <fullName evidence="3">Trans-2,3-dihydro-3-hydroxyanthranilate isomerase</fullName>
    </submittedName>
</protein>
<dbReference type="PANTHER" id="PTHR13774:SF32">
    <property type="entry name" value="ANTISENSE-ENHANCING SEQUENCE 1"/>
    <property type="match status" value="1"/>
</dbReference>
<name>A0A1H9KRN0_9GAMM</name>
<keyword evidence="4" id="KW-1185">Reference proteome</keyword>
<evidence type="ECO:0000256" key="2">
    <source>
        <dbReference type="PIRSR" id="PIRSR016184-1"/>
    </source>
</evidence>
<dbReference type="PIRSF" id="PIRSF016184">
    <property type="entry name" value="PhzC_PhzF"/>
    <property type="match status" value="1"/>
</dbReference>
<dbReference type="EMBL" id="FOFS01000014">
    <property type="protein sequence ID" value="SER01555.1"/>
    <property type="molecule type" value="Genomic_DNA"/>
</dbReference>
<evidence type="ECO:0000313" key="3">
    <source>
        <dbReference type="EMBL" id="SER01555.1"/>
    </source>
</evidence>
<dbReference type="PANTHER" id="PTHR13774">
    <property type="entry name" value="PHENAZINE BIOSYNTHESIS PROTEIN"/>
    <property type="match status" value="1"/>
</dbReference>
<gene>
    <name evidence="3" type="ORF">SAMN04488038_1145</name>
</gene>
<comment type="similarity">
    <text evidence="1">Belongs to the PhzF family.</text>
</comment>
<evidence type="ECO:0000313" key="4">
    <source>
        <dbReference type="Proteomes" id="UP000199233"/>
    </source>
</evidence>
<reference evidence="3 4" key="1">
    <citation type="submission" date="2016-10" db="EMBL/GenBank/DDBJ databases">
        <authorList>
            <person name="de Groot N.N."/>
        </authorList>
    </citation>
    <scope>NUCLEOTIDE SEQUENCE [LARGE SCALE GENOMIC DNA]</scope>
    <source>
        <strain evidence="3 4">DSM 25927</strain>
    </source>
</reference>
<dbReference type="Gene3D" id="3.10.310.10">
    <property type="entry name" value="Diaminopimelate Epimerase, Chain A, domain 1"/>
    <property type="match status" value="2"/>
</dbReference>
<evidence type="ECO:0000256" key="1">
    <source>
        <dbReference type="ARBA" id="ARBA00008270"/>
    </source>
</evidence>